<dbReference type="SUPFAM" id="SSF53098">
    <property type="entry name" value="Ribonuclease H-like"/>
    <property type="match status" value="1"/>
</dbReference>
<sequence>MDGVCGDELRSSLAEFASDVFSSLRRATWRERSEYYLRCLVLGDKRKRRLRAARAPSELHEQSLNHFVSVSPWDPTPVRRRLSERFLESVSPDAWVLGQTTLHKHGGTLAGVARQDTGVSNRMANCQIGVGVHLTSEDASCPANWRLFLPESWDPALADPRSGVVELRARTGIPEGVGHRRKWQLAVDMLDEMAAWGLRPPVVVPDRPLGGGLELAKTLESRGFPYVVEIEPAVTACPEAWAGERLAVRDIVTRGEQIAPQVLGWRQPVRGQDGELRIAQTRFIFVRVRDPRTGEHDGGFTAGARWLVVEWPSGRPEPTCYWLSDLPYTTPLSQLARLTKLQWRVEHDRRFLADDLGLGRYKGRTWAGWHHHVTLVSAAHAFRTLQQLDRSRRLGQDLGNRRLSLAETRA</sequence>
<keyword evidence="3" id="KW-1185">Reference proteome</keyword>
<dbReference type="InterPro" id="IPR038721">
    <property type="entry name" value="IS701-like_DDE_dom"/>
</dbReference>
<reference evidence="2 3" key="1">
    <citation type="submission" date="2023-08" db="EMBL/GenBank/DDBJ databases">
        <title>Phytohabitans sansha sp. nov., isolated from marine sediment.</title>
        <authorList>
            <person name="Zhao Y."/>
            <person name="Yi K."/>
        </authorList>
    </citation>
    <scope>NUCLEOTIDE SEQUENCE [LARGE SCALE GENOMIC DNA]</scope>
    <source>
        <strain evidence="2 3">ZYX-F-186</strain>
    </source>
</reference>
<dbReference type="PANTHER" id="PTHR33627:SF1">
    <property type="entry name" value="TRANSPOSASE"/>
    <property type="match status" value="1"/>
</dbReference>
<protein>
    <submittedName>
        <fullName evidence="2">IS701 family transposase</fullName>
    </submittedName>
</protein>
<dbReference type="PANTHER" id="PTHR33627">
    <property type="entry name" value="TRANSPOSASE"/>
    <property type="match status" value="1"/>
</dbReference>
<organism evidence="2 3">
    <name type="scientific">Phytohabitans maris</name>
    <dbReference type="NCBI Taxonomy" id="3071409"/>
    <lineage>
        <taxon>Bacteria</taxon>
        <taxon>Bacillati</taxon>
        <taxon>Actinomycetota</taxon>
        <taxon>Actinomycetes</taxon>
        <taxon>Micromonosporales</taxon>
        <taxon>Micromonosporaceae</taxon>
    </lineage>
</organism>
<dbReference type="RefSeq" id="WP_308718224.1">
    <property type="nucleotide sequence ID" value="NZ_JAVHUY010000067.1"/>
</dbReference>
<proteinExistence type="predicted"/>
<name>A0ABU0ZVL0_9ACTN</name>
<accession>A0ABU0ZVL0</accession>
<dbReference type="Proteomes" id="UP001230908">
    <property type="component" value="Unassembled WGS sequence"/>
</dbReference>
<dbReference type="InterPro" id="IPR039365">
    <property type="entry name" value="IS701-like"/>
</dbReference>
<comment type="caution">
    <text evidence="2">The sequence shown here is derived from an EMBL/GenBank/DDBJ whole genome shotgun (WGS) entry which is preliminary data.</text>
</comment>
<dbReference type="InterPro" id="IPR012337">
    <property type="entry name" value="RNaseH-like_sf"/>
</dbReference>
<dbReference type="Pfam" id="PF13546">
    <property type="entry name" value="DDE_5"/>
    <property type="match status" value="1"/>
</dbReference>
<evidence type="ECO:0000313" key="2">
    <source>
        <dbReference type="EMBL" id="MDQ7910990.1"/>
    </source>
</evidence>
<dbReference type="NCBIfam" id="NF033540">
    <property type="entry name" value="transpos_IS701"/>
    <property type="match status" value="1"/>
</dbReference>
<gene>
    <name evidence="2" type="ORF">RB614_41535</name>
</gene>
<evidence type="ECO:0000313" key="3">
    <source>
        <dbReference type="Proteomes" id="UP001230908"/>
    </source>
</evidence>
<dbReference type="EMBL" id="JAVHUY010000067">
    <property type="protein sequence ID" value="MDQ7910990.1"/>
    <property type="molecule type" value="Genomic_DNA"/>
</dbReference>
<feature type="domain" description="Transposase IS701-like DDE" evidence="1">
    <location>
        <begin position="20"/>
        <end position="238"/>
    </location>
</feature>
<evidence type="ECO:0000259" key="1">
    <source>
        <dbReference type="Pfam" id="PF13546"/>
    </source>
</evidence>